<dbReference type="InterPro" id="IPR015422">
    <property type="entry name" value="PyrdxlP-dep_Trfase_small"/>
</dbReference>
<evidence type="ECO:0000256" key="2">
    <source>
        <dbReference type="ARBA" id="ARBA00009533"/>
    </source>
</evidence>
<dbReference type="GO" id="GO:0008483">
    <property type="term" value="F:transaminase activity"/>
    <property type="evidence" value="ECO:0007669"/>
    <property type="project" value="UniProtKB-KW"/>
</dbReference>
<proteinExistence type="inferred from homology"/>
<dbReference type="Pfam" id="PF00282">
    <property type="entry name" value="Pyridoxal_deC"/>
    <property type="match status" value="1"/>
</dbReference>
<keyword evidence="5 6" id="KW-0456">Lyase</keyword>
<keyword evidence="3" id="KW-0210">Decarboxylase</keyword>
<accession>A0ABX7G7Z5</accession>
<dbReference type="EMBL" id="CP069213">
    <property type="protein sequence ID" value="QRH03491.1"/>
    <property type="molecule type" value="Genomic_DNA"/>
</dbReference>
<evidence type="ECO:0000256" key="6">
    <source>
        <dbReference type="RuleBase" id="RU000382"/>
    </source>
</evidence>
<evidence type="ECO:0000256" key="4">
    <source>
        <dbReference type="ARBA" id="ARBA00022898"/>
    </source>
</evidence>
<dbReference type="InterPro" id="IPR015421">
    <property type="entry name" value="PyrdxlP-dep_Trfase_major"/>
</dbReference>
<dbReference type="SUPFAM" id="SSF53383">
    <property type="entry name" value="PLP-dependent transferases"/>
    <property type="match status" value="1"/>
</dbReference>
<name>A0ABX7G7Z5_9GAMM</name>
<sequence>MEEYNNEKQLLAANIFKLAAHFGEEYISGIAQRAVGPGKSELDALKHFNTELPITGANPFEVVKTLHQFGSPATMATTGGRFFGLVVGGVTPAALGASVLTAAWDQVAIVEATAPSAIYLERLAGNWLLQLFRLPSDCSVGFTTGTTVSNLVCLAAARNELYARLGFDLAEDGLSGVPPLKVLVSEQSHVTVFKALSILGIGNSQIQRLPCDLQGRINPAGFSEVDESTIVCLQAGNVNSGSFDQFDVIVPHIRAKGGWVHVDGAFGLWAAASPDKHHLIKGVELADSWAVDAHKWLNTPYDCGIAICRHAQSVHNVMTTQAPYLTPNVCVPPKDMVPEFSRRARGVEVWAAIQEMGKEGIRDLINRCCDHAKVLSEGLKRIGFEILNDVVLNQVVATIGTDEDIADITRMVLEQGICWFGTTYWQGKTAIRLSVASWMTTSDDIHLTLDAIEMATHAVLAGKQPQ</sequence>
<evidence type="ECO:0000256" key="5">
    <source>
        <dbReference type="ARBA" id="ARBA00023239"/>
    </source>
</evidence>
<comment type="similarity">
    <text evidence="2 6">Belongs to the group II decarboxylase family.</text>
</comment>
<organism evidence="7 8">
    <name type="scientific">Shewanella litorisediminis</name>
    <dbReference type="NCBI Taxonomy" id="1173586"/>
    <lineage>
        <taxon>Bacteria</taxon>
        <taxon>Pseudomonadati</taxon>
        <taxon>Pseudomonadota</taxon>
        <taxon>Gammaproteobacteria</taxon>
        <taxon>Alteromonadales</taxon>
        <taxon>Shewanellaceae</taxon>
        <taxon>Shewanella</taxon>
    </lineage>
</organism>
<dbReference type="PANTHER" id="PTHR11999:SF70">
    <property type="entry name" value="MIP05841P"/>
    <property type="match status" value="1"/>
</dbReference>
<dbReference type="InterPro" id="IPR010977">
    <property type="entry name" value="Aromatic_deC"/>
</dbReference>
<dbReference type="InterPro" id="IPR002129">
    <property type="entry name" value="PyrdxlP-dep_de-COase"/>
</dbReference>
<dbReference type="PANTHER" id="PTHR11999">
    <property type="entry name" value="GROUP II PYRIDOXAL-5-PHOSPHATE DECARBOXYLASE"/>
    <property type="match status" value="1"/>
</dbReference>
<evidence type="ECO:0000256" key="3">
    <source>
        <dbReference type="ARBA" id="ARBA00022793"/>
    </source>
</evidence>
<protein>
    <submittedName>
        <fullName evidence="7">Aspartate aminotransferase family protein</fullName>
    </submittedName>
</protein>
<comment type="cofactor">
    <cofactor evidence="1 6">
        <name>pyridoxal 5'-phosphate</name>
        <dbReference type="ChEBI" id="CHEBI:597326"/>
    </cofactor>
</comment>
<dbReference type="Gene3D" id="3.90.1150.10">
    <property type="entry name" value="Aspartate Aminotransferase, domain 1"/>
    <property type="match status" value="1"/>
</dbReference>
<dbReference type="Proteomes" id="UP000596252">
    <property type="component" value="Chromosome"/>
</dbReference>
<dbReference type="RefSeq" id="WP_203327038.1">
    <property type="nucleotide sequence ID" value="NZ_CP069213.1"/>
</dbReference>
<keyword evidence="7" id="KW-0032">Aminotransferase</keyword>
<keyword evidence="8" id="KW-1185">Reference proteome</keyword>
<gene>
    <name evidence="7" type="ORF">JQC75_09020</name>
</gene>
<keyword evidence="4 6" id="KW-0663">Pyridoxal phosphate</keyword>
<keyword evidence="7" id="KW-0808">Transferase</keyword>
<evidence type="ECO:0000313" key="7">
    <source>
        <dbReference type="EMBL" id="QRH03491.1"/>
    </source>
</evidence>
<dbReference type="Gene3D" id="3.40.640.10">
    <property type="entry name" value="Type I PLP-dependent aspartate aminotransferase-like (Major domain)"/>
    <property type="match status" value="1"/>
</dbReference>
<evidence type="ECO:0000313" key="8">
    <source>
        <dbReference type="Proteomes" id="UP000596252"/>
    </source>
</evidence>
<dbReference type="InterPro" id="IPR015424">
    <property type="entry name" value="PyrdxlP-dep_Trfase"/>
</dbReference>
<evidence type="ECO:0000256" key="1">
    <source>
        <dbReference type="ARBA" id="ARBA00001933"/>
    </source>
</evidence>
<reference evidence="7 8" key="1">
    <citation type="journal article" date="2012" name="Antonie Van Leeuwenhoek">
        <title>Shewanella litorisediminis sp. nov., a gammaproteobacterium isolated from a tidal flat sediment.</title>
        <authorList>
            <person name="Lee M.H."/>
            <person name="Yoon J.H."/>
        </authorList>
    </citation>
    <scope>NUCLEOTIDE SEQUENCE [LARGE SCALE GENOMIC DNA]</scope>
    <source>
        <strain evidence="7 8">SMK1-12</strain>
    </source>
</reference>